<keyword evidence="3" id="KW-0408">Iron</keyword>
<dbReference type="GO" id="GO:0046872">
    <property type="term" value="F:metal ion binding"/>
    <property type="evidence" value="ECO:0007669"/>
    <property type="project" value="UniProtKB-KW"/>
</dbReference>
<dbReference type="CDD" id="cd09272">
    <property type="entry name" value="RNase_HI_RT_Ty1"/>
    <property type="match status" value="1"/>
</dbReference>
<accession>A0A438JPI9</accession>
<dbReference type="SUPFAM" id="SSF51197">
    <property type="entry name" value="Clavaminate synthase-like"/>
    <property type="match status" value="1"/>
</dbReference>
<comment type="caution">
    <text evidence="8">The sequence shown here is derived from an EMBL/GenBank/DDBJ whole genome shotgun (WGS) entry which is preliminary data.</text>
</comment>
<evidence type="ECO:0000259" key="4">
    <source>
        <dbReference type="Pfam" id="PF13976"/>
    </source>
</evidence>
<dbReference type="PANTHER" id="PTHR11439">
    <property type="entry name" value="GAG-POL-RELATED RETROTRANSPOSON"/>
    <property type="match status" value="1"/>
</dbReference>
<dbReference type="Gene3D" id="2.60.120.330">
    <property type="entry name" value="B-lactam Antibiotic, Isopenicillin N Synthase, Chain"/>
    <property type="match status" value="1"/>
</dbReference>
<sequence length="651" mass="74714">MVRMKESQTIKDYAEQLLTIANKVRLLEAPLKAGSVDSGCTNHMTYDQDLFREIDRTAISKVRIGNGEYIPVKGKGTVAIESLTDKNCIIKDAEGREVFNIKMKGKSFALNMLEDEQIAAAQHENNTMLWHKRLGHFHHNAVLYMKKNQIVEGLPDLEEELPICAACQYGKQTRLPFPQKAAWKSTQKLQLVHTDVSGPQKTPYLKVKRDKLDKKSEPGIFIGYSSTSKAYRIYLPQNNKIVVSRDVKFLETEKWSWDEQNQLYIDEDVDELPVRGSNAGFVNKFKAEMKQVFEMTDLGEMSYFLGMEVHQKQNEIFICQQKYAKEILKKFKMEECKSTSTPMNQKEKFCKEDGAEKVDEGLYRSMIGCLMYLTATRPDIMHVVSLLSRYMHCASEIHFQAAKRVIRYVKGIVDYGIKFSQVQSFNFHGFSDSDWAGCVDDMRSTLGYCFSFGSGVFSWSSRKQEVVAHSTAEAEYIVAVAAVNQALWLRKLLTDLDMKQEVSTKVFVDNQATISIANDPVFHDLSFYEKDLEFAAPKSRRSVESYALVAAEGKAEILTNHGVISTLVEKVKVEVQEFFNLPMEEKKKFWQQPEDLQGFGQAFVVSEEQKLDWADMFYMITLPTYLRKPHLFPKLPISLRFFLSLFLSIYD</sequence>
<dbReference type="Pfam" id="PF22936">
    <property type="entry name" value="Pol_BBD"/>
    <property type="match status" value="1"/>
</dbReference>
<dbReference type="InterPro" id="IPR057670">
    <property type="entry name" value="SH3_retrovirus"/>
</dbReference>
<dbReference type="GO" id="GO:0004190">
    <property type="term" value="F:aspartic-type endopeptidase activity"/>
    <property type="evidence" value="ECO:0007669"/>
    <property type="project" value="UniProtKB-KW"/>
</dbReference>
<reference evidence="8 9" key="1">
    <citation type="journal article" date="2018" name="PLoS Genet.">
        <title>Population sequencing reveals clonal diversity and ancestral inbreeding in the grapevine cultivar Chardonnay.</title>
        <authorList>
            <person name="Roach M.J."/>
            <person name="Johnson D.L."/>
            <person name="Bohlmann J."/>
            <person name="van Vuuren H.J."/>
            <person name="Jones S.J."/>
            <person name="Pretorius I.S."/>
            <person name="Schmidt S.A."/>
            <person name="Borneman A.R."/>
        </authorList>
    </citation>
    <scope>NUCLEOTIDE SEQUENCE [LARGE SCALE GENOMIC DNA]</scope>
    <source>
        <strain evidence="9">cv. Chardonnay</strain>
        <tissue evidence="8">Leaf</tissue>
    </source>
</reference>
<protein>
    <submittedName>
        <fullName evidence="8">Copia protein</fullName>
    </submittedName>
</protein>
<keyword evidence="2" id="KW-0064">Aspartyl protease</keyword>
<dbReference type="Pfam" id="PF25597">
    <property type="entry name" value="SH3_retrovirus"/>
    <property type="match status" value="1"/>
</dbReference>
<dbReference type="InterPro" id="IPR026992">
    <property type="entry name" value="DIOX_N"/>
</dbReference>
<dbReference type="InterPro" id="IPR025724">
    <property type="entry name" value="GAG-pre-integrase_dom"/>
</dbReference>
<feature type="domain" description="Retrovirus-related Pol polyprotein from transposon TNT 1-94-like beta-barrel" evidence="6">
    <location>
        <begin position="36"/>
        <end position="92"/>
    </location>
</feature>
<feature type="domain" description="GAG-pre-integrase" evidence="4">
    <location>
        <begin position="112"/>
        <end position="172"/>
    </location>
</feature>
<dbReference type="AlphaFoldDB" id="A0A438JPI9"/>
<dbReference type="PANTHER" id="PTHR11439:SF503">
    <property type="entry name" value="CYSTEINE-RICH RLK (RECEPTOR-LIKE PROTEIN KINASE) 8"/>
    <property type="match status" value="1"/>
</dbReference>
<dbReference type="InterPro" id="IPR054722">
    <property type="entry name" value="PolX-like_BBD"/>
</dbReference>
<evidence type="ECO:0000256" key="1">
    <source>
        <dbReference type="ARBA" id="ARBA00022723"/>
    </source>
</evidence>
<keyword evidence="2" id="KW-0645">Protease</keyword>
<dbReference type="Pfam" id="PF13976">
    <property type="entry name" value="gag_pre-integrs"/>
    <property type="match status" value="1"/>
</dbReference>
<keyword evidence="2" id="KW-0378">Hydrolase</keyword>
<proteinExistence type="predicted"/>
<keyword evidence="1" id="KW-0479">Metal-binding</keyword>
<name>A0A438JPI9_VITVI</name>
<dbReference type="InterPro" id="IPR027443">
    <property type="entry name" value="IPNS-like_sf"/>
</dbReference>
<feature type="domain" description="Non-haem dioxygenase N-terminal" evidence="5">
    <location>
        <begin position="558"/>
        <end position="633"/>
    </location>
</feature>
<evidence type="ECO:0000256" key="3">
    <source>
        <dbReference type="ARBA" id="ARBA00023004"/>
    </source>
</evidence>
<evidence type="ECO:0000259" key="5">
    <source>
        <dbReference type="Pfam" id="PF14226"/>
    </source>
</evidence>
<dbReference type="OrthoDB" id="288590at2759"/>
<dbReference type="InterPro" id="IPR043502">
    <property type="entry name" value="DNA/RNA_pol_sf"/>
</dbReference>
<gene>
    <name evidence="8" type="primary">GIP_71</name>
    <name evidence="8" type="ORF">CK203_018161</name>
</gene>
<evidence type="ECO:0000313" key="9">
    <source>
        <dbReference type="Proteomes" id="UP000288805"/>
    </source>
</evidence>
<dbReference type="EMBL" id="QGNW01000033">
    <property type="protein sequence ID" value="RVX10888.1"/>
    <property type="molecule type" value="Genomic_DNA"/>
</dbReference>
<evidence type="ECO:0000256" key="2">
    <source>
        <dbReference type="ARBA" id="ARBA00022750"/>
    </source>
</evidence>
<evidence type="ECO:0000259" key="7">
    <source>
        <dbReference type="Pfam" id="PF25597"/>
    </source>
</evidence>
<feature type="domain" description="Retroviral polymerase SH3-like" evidence="7">
    <location>
        <begin position="206"/>
        <end position="261"/>
    </location>
</feature>
<organism evidence="8 9">
    <name type="scientific">Vitis vinifera</name>
    <name type="common">Grape</name>
    <dbReference type="NCBI Taxonomy" id="29760"/>
    <lineage>
        <taxon>Eukaryota</taxon>
        <taxon>Viridiplantae</taxon>
        <taxon>Streptophyta</taxon>
        <taxon>Embryophyta</taxon>
        <taxon>Tracheophyta</taxon>
        <taxon>Spermatophyta</taxon>
        <taxon>Magnoliopsida</taxon>
        <taxon>eudicotyledons</taxon>
        <taxon>Gunneridae</taxon>
        <taxon>Pentapetalae</taxon>
        <taxon>rosids</taxon>
        <taxon>Vitales</taxon>
        <taxon>Vitaceae</taxon>
        <taxon>Viteae</taxon>
        <taxon>Vitis</taxon>
    </lineage>
</organism>
<dbReference type="Proteomes" id="UP000288805">
    <property type="component" value="Unassembled WGS sequence"/>
</dbReference>
<evidence type="ECO:0000313" key="8">
    <source>
        <dbReference type="EMBL" id="RVX10888.1"/>
    </source>
</evidence>
<dbReference type="Pfam" id="PF14226">
    <property type="entry name" value="DIOX_N"/>
    <property type="match status" value="1"/>
</dbReference>
<dbReference type="SUPFAM" id="SSF56672">
    <property type="entry name" value="DNA/RNA polymerases"/>
    <property type="match status" value="1"/>
</dbReference>
<evidence type="ECO:0000259" key="6">
    <source>
        <dbReference type="Pfam" id="PF22936"/>
    </source>
</evidence>